<evidence type="ECO:0000256" key="4">
    <source>
        <dbReference type="PROSITE-ProRule" id="PRU00335"/>
    </source>
</evidence>
<dbReference type="PANTHER" id="PTHR43479">
    <property type="entry name" value="ACREF/ENVCD OPERON REPRESSOR-RELATED"/>
    <property type="match status" value="1"/>
</dbReference>
<evidence type="ECO:0000256" key="1">
    <source>
        <dbReference type="ARBA" id="ARBA00023015"/>
    </source>
</evidence>
<dbReference type="InterPro" id="IPR009057">
    <property type="entry name" value="Homeodomain-like_sf"/>
</dbReference>
<protein>
    <submittedName>
        <fullName evidence="6">TetR/AcrR family transcriptional regulator</fullName>
    </submittedName>
</protein>
<dbReference type="PRINTS" id="PR00455">
    <property type="entry name" value="HTHTETR"/>
</dbReference>
<dbReference type="Pfam" id="PF13305">
    <property type="entry name" value="TetR_C_33"/>
    <property type="match status" value="1"/>
</dbReference>
<dbReference type="Pfam" id="PF00440">
    <property type="entry name" value="TetR_N"/>
    <property type="match status" value="1"/>
</dbReference>
<dbReference type="InterPro" id="IPR025996">
    <property type="entry name" value="MT1864/Rv1816-like_C"/>
</dbReference>
<reference evidence="7" key="1">
    <citation type="journal article" date="2019" name="Int. J. Syst. Evol. Microbiol.">
        <title>The Global Catalogue of Microorganisms (GCM) 10K type strain sequencing project: providing services to taxonomists for standard genome sequencing and annotation.</title>
        <authorList>
            <consortium name="The Broad Institute Genomics Platform"/>
            <consortium name="The Broad Institute Genome Sequencing Center for Infectious Disease"/>
            <person name="Wu L."/>
            <person name="Ma J."/>
        </authorList>
    </citation>
    <scope>NUCLEOTIDE SEQUENCE [LARGE SCALE GENOMIC DNA]</scope>
    <source>
        <strain evidence="7">CECT 8289</strain>
    </source>
</reference>
<keyword evidence="3" id="KW-0804">Transcription</keyword>
<feature type="DNA-binding region" description="H-T-H motif" evidence="4">
    <location>
        <begin position="32"/>
        <end position="51"/>
    </location>
</feature>
<name>A0ABV8QM63_9BACT</name>
<proteinExistence type="predicted"/>
<gene>
    <name evidence="6" type="ORF">ACFOWM_00770</name>
</gene>
<evidence type="ECO:0000256" key="3">
    <source>
        <dbReference type="ARBA" id="ARBA00023163"/>
    </source>
</evidence>
<comment type="caution">
    <text evidence="6">The sequence shown here is derived from an EMBL/GenBank/DDBJ whole genome shotgun (WGS) entry which is preliminary data.</text>
</comment>
<keyword evidence="1" id="KW-0805">Transcription regulation</keyword>
<keyword evidence="2 4" id="KW-0238">DNA-binding</keyword>
<dbReference type="PROSITE" id="PS50977">
    <property type="entry name" value="HTH_TETR_2"/>
    <property type="match status" value="1"/>
</dbReference>
<evidence type="ECO:0000313" key="6">
    <source>
        <dbReference type="EMBL" id="MFC4261395.1"/>
    </source>
</evidence>
<evidence type="ECO:0000313" key="7">
    <source>
        <dbReference type="Proteomes" id="UP001595907"/>
    </source>
</evidence>
<dbReference type="EMBL" id="JBHSCZ010000001">
    <property type="protein sequence ID" value="MFC4261395.1"/>
    <property type="molecule type" value="Genomic_DNA"/>
</dbReference>
<keyword evidence="7" id="KW-1185">Reference proteome</keyword>
<organism evidence="6 7">
    <name type="scientific">Ferruginibacter yonginensis</name>
    <dbReference type="NCBI Taxonomy" id="1310416"/>
    <lineage>
        <taxon>Bacteria</taxon>
        <taxon>Pseudomonadati</taxon>
        <taxon>Bacteroidota</taxon>
        <taxon>Chitinophagia</taxon>
        <taxon>Chitinophagales</taxon>
        <taxon>Chitinophagaceae</taxon>
        <taxon>Ferruginibacter</taxon>
    </lineage>
</organism>
<dbReference type="InterPro" id="IPR036271">
    <property type="entry name" value="Tet_transcr_reg_TetR-rel_C_sf"/>
</dbReference>
<evidence type="ECO:0000259" key="5">
    <source>
        <dbReference type="PROSITE" id="PS50977"/>
    </source>
</evidence>
<dbReference type="Gene3D" id="1.10.357.10">
    <property type="entry name" value="Tetracycline Repressor, domain 2"/>
    <property type="match status" value="1"/>
</dbReference>
<dbReference type="PANTHER" id="PTHR43479:SF11">
    <property type="entry name" value="ACREF_ENVCD OPERON REPRESSOR-RELATED"/>
    <property type="match status" value="1"/>
</dbReference>
<dbReference type="InterPro" id="IPR050624">
    <property type="entry name" value="HTH-type_Tx_Regulator"/>
</dbReference>
<dbReference type="Proteomes" id="UP001595907">
    <property type="component" value="Unassembled WGS sequence"/>
</dbReference>
<accession>A0ABV8QM63</accession>
<dbReference type="InterPro" id="IPR001647">
    <property type="entry name" value="HTH_TetR"/>
</dbReference>
<feature type="domain" description="HTH tetR-type" evidence="5">
    <location>
        <begin position="9"/>
        <end position="69"/>
    </location>
</feature>
<dbReference type="RefSeq" id="WP_379705659.1">
    <property type="nucleotide sequence ID" value="NZ_JBHSCZ010000001.1"/>
</dbReference>
<evidence type="ECO:0000256" key="2">
    <source>
        <dbReference type="ARBA" id="ARBA00023125"/>
    </source>
</evidence>
<dbReference type="SUPFAM" id="SSF48498">
    <property type="entry name" value="Tetracyclin repressor-like, C-terminal domain"/>
    <property type="match status" value="1"/>
</dbReference>
<dbReference type="SUPFAM" id="SSF46689">
    <property type="entry name" value="Homeodomain-like"/>
    <property type="match status" value="1"/>
</dbReference>
<sequence>MVHTKKDKYDVSDLILQAAKKLFVENGVAQTTIRSIATAIGYSVGTVYVYFKDKDAILHALHIQGFTQLGAQFAVLTKVTEPMERLKAMGRIYIDFALQNPDMYDLMFNLKAPISFVHDTANKDWKEGASTFNALKSCVTDCVKAGYFKGGEVDALSFMIWSTVHGMCSLQISERSGSVQLKNASTILKRAFDAFTHIIDP</sequence>